<dbReference type="Gene3D" id="3.40.50.720">
    <property type="entry name" value="NAD(P)-binding Rossmann-like Domain"/>
    <property type="match status" value="1"/>
</dbReference>
<dbReference type="Proteomes" id="UP001237448">
    <property type="component" value="Unassembled WGS sequence"/>
</dbReference>
<dbReference type="NCBIfam" id="NF009466">
    <property type="entry name" value="PRK12826.1-2"/>
    <property type="match status" value="1"/>
</dbReference>
<comment type="caution">
    <text evidence="2">The sequence shown here is derived from an EMBL/GenBank/DDBJ whole genome shotgun (WGS) entry which is preliminary data.</text>
</comment>
<sequence length="270" mass="28451">MTASALPSPAAPFGPDAVAGLRVLVTAGASGIGRAIADMLIGHGARVHICDIEERFLDDYRAAHGDAGVTRADVSKDEEVEHLFEDVRTHLGGLDVLVNNAGIAGPTGGVEAIDPAQWRRTIDICLTGQFLCTHHAVPLLKAAGGGSIINLSSAAGRFGYAYRTPYAAAKWGVIGFTQSLAKELGPSDIRVNAILPGIVEGPRMEGVIRDRAAEVGVTYEEMEHRYLENVSLRRMVTGQDVAAAVLFLVSPAGRNVSGQSMNVCGNVERL</sequence>
<dbReference type="InterPro" id="IPR020904">
    <property type="entry name" value="Sc_DH/Rdtase_CS"/>
</dbReference>
<comment type="similarity">
    <text evidence="1">Belongs to the short-chain dehydrogenases/reductases (SDR) family.</text>
</comment>
<dbReference type="InterPro" id="IPR002347">
    <property type="entry name" value="SDR_fam"/>
</dbReference>
<dbReference type="PANTHER" id="PTHR42879">
    <property type="entry name" value="3-OXOACYL-(ACYL-CARRIER-PROTEIN) REDUCTASE"/>
    <property type="match status" value="1"/>
</dbReference>
<accession>A0ABU0FIS0</accession>
<dbReference type="PROSITE" id="PS00061">
    <property type="entry name" value="ADH_SHORT"/>
    <property type="match status" value="1"/>
</dbReference>
<keyword evidence="3" id="KW-1185">Reference proteome</keyword>
<evidence type="ECO:0000256" key="1">
    <source>
        <dbReference type="ARBA" id="ARBA00006484"/>
    </source>
</evidence>
<dbReference type="PRINTS" id="PR00080">
    <property type="entry name" value="SDRFAMILY"/>
</dbReference>
<dbReference type="PANTHER" id="PTHR42879:SF2">
    <property type="entry name" value="3-OXOACYL-[ACYL-CARRIER-PROTEIN] REDUCTASE FABG"/>
    <property type="match status" value="1"/>
</dbReference>
<evidence type="ECO:0000313" key="2">
    <source>
        <dbReference type="EMBL" id="MDQ0393960.1"/>
    </source>
</evidence>
<dbReference type="PRINTS" id="PR00081">
    <property type="entry name" value="GDHRDH"/>
</dbReference>
<organism evidence="2 3">
    <name type="scientific">Labrys monachus</name>
    <dbReference type="NCBI Taxonomy" id="217067"/>
    <lineage>
        <taxon>Bacteria</taxon>
        <taxon>Pseudomonadati</taxon>
        <taxon>Pseudomonadota</taxon>
        <taxon>Alphaproteobacteria</taxon>
        <taxon>Hyphomicrobiales</taxon>
        <taxon>Xanthobacteraceae</taxon>
        <taxon>Labrys</taxon>
    </lineage>
</organism>
<evidence type="ECO:0000313" key="3">
    <source>
        <dbReference type="Proteomes" id="UP001237448"/>
    </source>
</evidence>
<dbReference type="Pfam" id="PF13561">
    <property type="entry name" value="adh_short_C2"/>
    <property type="match status" value="1"/>
</dbReference>
<dbReference type="CDD" id="cd05233">
    <property type="entry name" value="SDR_c"/>
    <property type="match status" value="1"/>
</dbReference>
<dbReference type="InterPro" id="IPR050259">
    <property type="entry name" value="SDR"/>
</dbReference>
<reference evidence="2 3" key="1">
    <citation type="submission" date="2023-07" db="EMBL/GenBank/DDBJ databases">
        <title>Genomic Encyclopedia of Type Strains, Phase IV (KMG-IV): sequencing the most valuable type-strain genomes for metagenomic binning, comparative biology and taxonomic classification.</title>
        <authorList>
            <person name="Goeker M."/>
        </authorList>
    </citation>
    <scope>NUCLEOTIDE SEQUENCE [LARGE SCALE GENOMIC DNA]</scope>
    <source>
        <strain evidence="2 3">DSM 5896</strain>
    </source>
</reference>
<dbReference type="InterPro" id="IPR036291">
    <property type="entry name" value="NAD(P)-bd_dom_sf"/>
</dbReference>
<dbReference type="SUPFAM" id="SSF51735">
    <property type="entry name" value="NAD(P)-binding Rossmann-fold domains"/>
    <property type="match status" value="1"/>
</dbReference>
<dbReference type="EMBL" id="JAUSVK010000001">
    <property type="protein sequence ID" value="MDQ0393960.1"/>
    <property type="molecule type" value="Genomic_DNA"/>
</dbReference>
<name>A0ABU0FIS0_9HYPH</name>
<protein>
    <submittedName>
        <fullName evidence="2">NAD(P)-dependent dehydrogenase (Short-subunit alcohol dehydrogenase family)</fullName>
    </submittedName>
</protein>
<proteinExistence type="inferred from homology"/>
<gene>
    <name evidence="2" type="ORF">J3R73_003752</name>
</gene>
<dbReference type="RefSeq" id="WP_307430130.1">
    <property type="nucleotide sequence ID" value="NZ_JAUSVK010000001.1"/>
</dbReference>